<accession>A0ABQ3I1I6</accession>
<dbReference type="InterPro" id="IPR005135">
    <property type="entry name" value="Endo/exonuclease/phosphatase"/>
</dbReference>
<dbReference type="InterPro" id="IPR051916">
    <property type="entry name" value="GPI-anchor_lipid_remodeler"/>
</dbReference>
<organism evidence="2 3">
    <name type="scientific">Sphingobacterium griseoflavum</name>
    <dbReference type="NCBI Taxonomy" id="1474952"/>
    <lineage>
        <taxon>Bacteria</taxon>
        <taxon>Pseudomonadati</taxon>
        <taxon>Bacteroidota</taxon>
        <taxon>Sphingobacteriia</taxon>
        <taxon>Sphingobacteriales</taxon>
        <taxon>Sphingobacteriaceae</taxon>
        <taxon>Sphingobacterium</taxon>
    </lineage>
</organism>
<dbReference type="SUPFAM" id="SSF56219">
    <property type="entry name" value="DNase I-like"/>
    <property type="match status" value="1"/>
</dbReference>
<dbReference type="PANTHER" id="PTHR14859">
    <property type="entry name" value="CALCOFLUOR WHITE HYPERSENSITIVE PROTEIN PRECURSOR"/>
    <property type="match status" value="1"/>
</dbReference>
<dbReference type="Gene3D" id="3.60.10.10">
    <property type="entry name" value="Endonuclease/exonuclease/phosphatase"/>
    <property type="match status" value="1"/>
</dbReference>
<sequence>MLKRLLPLILLFFYVALFAQKPQPFLPAAGIKVMTYNIHHGNPPSKDSLIDLEAIARVIRAQSPDIVALQEVDQFTRRSGNVDQAKAIAEQLGMHYFYAKAMDYDAGAYGQAILSRFPIRSTAVRQLPSAPEFRGEPRILGEAFIQLPNGSTLRFGTVHLDAQKSEANRLLQAKALQRILAEQKTPMIIAGDFNAIRSSEAMKVLDAAFTHSCTTCAFTIPVLKPNKTIDYILLDKRKTWSVVSHETIQETYASDHFPVVTVLQ</sequence>
<dbReference type="RefSeq" id="WP_189627611.1">
    <property type="nucleotide sequence ID" value="NZ_BNAF01000013.1"/>
</dbReference>
<evidence type="ECO:0000259" key="1">
    <source>
        <dbReference type="Pfam" id="PF03372"/>
    </source>
</evidence>
<evidence type="ECO:0000313" key="3">
    <source>
        <dbReference type="Proteomes" id="UP000620550"/>
    </source>
</evidence>
<evidence type="ECO:0000313" key="2">
    <source>
        <dbReference type="EMBL" id="GHE45502.1"/>
    </source>
</evidence>
<name>A0ABQ3I1I6_9SPHI</name>
<protein>
    <recommendedName>
        <fullName evidence="1">Endonuclease/exonuclease/phosphatase domain-containing protein</fullName>
    </recommendedName>
</protein>
<proteinExistence type="predicted"/>
<dbReference type="Proteomes" id="UP000620550">
    <property type="component" value="Unassembled WGS sequence"/>
</dbReference>
<keyword evidence="3" id="KW-1185">Reference proteome</keyword>
<reference evidence="3" key="1">
    <citation type="journal article" date="2019" name="Int. J. Syst. Evol. Microbiol.">
        <title>The Global Catalogue of Microorganisms (GCM) 10K type strain sequencing project: providing services to taxonomists for standard genome sequencing and annotation.</title>
        <authorList>
            <consortium name="The Broad Institute Genomics Platform"/>
            <consortium name="The Broad Institute Genome Sequencing Center for Infectious Disease"/>
            <person name="Wu L."/>
            <person name="Ma J."/>
        </authorList>
    </citation>
    <scope>NUCLEOTIDE SEQUENCE [LARGE SCALE GENOMIC DNA]</scope>
    <source>
        <strain evidence="3">CGMCC 1.12966</strain>
    </source>
</reference>
<dbReference type="Pfam" id="PF03372">
    <property type="entry name" value="Exo_endo_phos"/>
    <property type="match status" value="1"/>
</dbReference>
<comment type="caution">
    <text evidence="2">The sequence shown here is derived from an EMBL/GenBank/DDBJ whole genome shotgun (WGS) entry which is preliminary data.</text>
</comment>
<dbReference type="PANTHER" id="PTHR14859:SF15">
    <property type="entry name" value="ENDONUCLEASE_EXONUCLEASE_PHOSPHATASE DOMAIN-CONTAINING PROTEIN"/>
    <property type="match status" value="1"/>
</dbReference>
<feature type="domain" description="Endonuclease/exonuclease/phosphatase" evidence="1">
    <location>
        <begin position="34"/>
        <end position="256"/>
    </location>
</feature>
<gene>
    <name evidence="2" type="ORF">GCM10017764_30900</name>
</gene>
<dbReference type="EMBL" id="BNAF01000013">
    <property type="protein sequence ID" value="GHE45502.1"/>
    <property type="molecule type" value="Genomic_DNA"/>
</dbReference>
<dbReference type="InterPro" id="IPR036691">
    <property type="entry name" value="Endo/exonu/phosph_ase_sf"/>
</dbReference>